<dbReference type="GO" id="GO:0006779">
    <property type="term" value="P:porphyrin-containing compound biosynthetic process"/>
    <property type="evidence" value="ECO:0007669"/>
    <property type="project" value="InterPro"/>
</dbReference>
<dbReference type="KEGG" id="bsed:DN745_19090"/>
<comment type="similarity">
    <text evidence="1">Belongs to the anaerobic coproporphyrinogen-III oxidase family. HemW subfamily.</text>
</comment>
<dbReference type="SFLD" id="SFLDF00288">
    <property type="entry name" value="HemN-like__clustered_with_nucl"/>
    <property type="match status" value="1"/>
</dbReference>
<dbReference type="InterPro" id="IPR058240">
    <property type="entry name" value="rSAM_sf"/>
</dbReference>
<dbReference type="Proteomes" id="UP000249799">
    <property type="component" value="Chromosome"/>
</dbReference>
<name>A0A2Z4FRG8_9DELT</name>
<dbReference type="Pfam" id="PF04055">
    <property type="entry name" value="Radical_SAM"/>
    <property type="match status" value="1"/>
</dbReference>
<protein>
    <recommendedName>
        <fullName evidence="2">Heme chaperone HemW</fullName>
    </recommendedName>
</protein>
<keyword evidence="2" id="KW-0408">Iron</keyword>
<dbReference type="EMBL" id="CP030032">
    <property type="protein sequence ID" value="AWV91314.1"/>
    <property type="molecule type" value="Genomic_DNA"/>
</dbReference>
<dbReference type="SFLD" id="SFLDG01082">
    <property type="entry name" value="B12-binding_domain_containing"/>
    <property type="match status" value="1"/>
</dbReference>
<dbReference type="CDD" id="cd01335">
    <property type="entry name" value="Radical_SAM"/>
    <property type="match status" value="1"/>
</dbReference>
<evidence type="ECO:0000313" key="5">
    <source>
        <dbReference type="Proteomes" id="UP000249799"/>
    </source>
</evidence>
<dbReference type="InterPro" id="IPR023404">
    <property type="entry name" value="rSAM_horseshoe"/>
</dbReference>
<keyword evidence="2" id="KW-0349">Heme</keyword>
<evidence type="ECO:0000313" key="4">
    <source>
        <dbReference type="EMBL" id="AWV91314.1"/>
    </source>
</evidence>
<keyword evidence="2" id="KW-0949">S-adenosyl-L-methionine</keyword>
<comment type="function">
    <text evidence="2">Probably acts as a heme chaperone, transferring heme to an unknown acceptor. Binds one molecule of heme per monomer, possibly covalently. Binds 1 [4Fe-4S] cluster. The cluster is coordinated with 3 cysteines and an exchangeable S-adenosyl-L-methionine.</text>
</comment>
<evidence type="ECO:0000256" key="1">
    <source>
        <dbReference type="ARBA" id="ARBA00006100"/>
    </source>
</evidence>
<dbReference type="Gene3D" id="3.80.30.20">
    <property type="entry name" value="tm_1862 like domain"/>
    <property type="match status" value="1"/>
</dbReference>
<keyword evidence="2" id="KW-0411">Iron-sulfur</keyword>
<dbReference type="InterPro" id="IPR034505">
    <property type="entry name" value="Coproporphyrinogen-III_oxidase"/>
</dbReference>
<dbReference type="SFLD" id="SFLDG01065">
    <property type="entry name" value="anaerobic_coproporphyrinogen-I"/>
    <property type="match status" value="1"/>
</dbReference>
<dbReference type="GO" id="GO:0046872">
    <property type="term" value="F:metal ion binding"/>
    <property type="evidence" value="ECO:0007669"/>
    <property type="project" value="UniProtKB-UniRule"/>
</dbReference>
<dbReference type="PANTHER" id="PTHR13932:SF5">
    <property type="entry name" value="RADICAL S-ADENOSYL METHIONINE DOMAIN-CONTAINING PROTEIN 1, MITOCHONDRIAL"/>
    <property type="match status" value="1"/>
</dbReference>
<keyword evidence="2" id="KW-0004">4Fe-4S</keyword>
<sequence>MSNPDKTPRAVPPSSTTNAPVRRRRDQAVGIYVHVPFCARKCPYCDFAVDVRASIPHQRYAHGLIREFERRKHELEGRTVHTIYLGGGTPSIWDLDAFRHVMEHLQSAIGTQNFNEIEICMEANPVNITRENLRAWTDAGVTRLSIGCQSFQARILKILNRNHTRDQALSAVEMALEHGPGVVSLDLIYGNPEQTMDEWARDLDTVEALEGLKHLSAYNLTIEPGTAFKRRRDRGRLALPDDDLCFEMLDYLIERAEAMGLERYEVSNFARPGYRSRHNTLYWTGAEYLGLGVGAHSLRIDTAGSPNPGIFRHANPRLTDAYLSAPGEPAPDSDSAVPLSAREHFIERLFLGVRTRAGLDFAGLQFQFEGALPEGLLQKAEALLDELCDAGFLTRQADIFVPTHLGLNVADGLAQRFADAL</sequence>
<keyword evidence="2" id="KW-0143">Chaperone</keyword>
<keyword evidence="5" id="KW-1185">Reference proteome</keyword>
<dbReference type="PANTHER" id="PTHR13932">
    <property type="entry name" value="COPROPORPHYRINIGEN III OXIDASE"/>
    <property type="match status" value="1"/>
</dbReference>
<dbReference type="SMART" id="SM00729">
    <property type="entry name" value="Elp3"/>
    <property type="match status" value="1"/>
</dbReference>
<dbReference type="PROSITE" id="PS51918">
    <property type="entry name" value="RADICAL_SAM"/>
    <property type="match status" value="1"/>
</dbReference>
<dbReference type="SUPFAM" id="SSF102114">
    <property type="entry name" value="Radical SAM enzymes"/>
    <property type="match status" value="1"/>
</dbReference>
<dbReference type="GO" id="GO:0051539">
    <property type="term" value="F:4 iron, 4 sulfur cluster binding"/>
    <property type="evidence" value="ECO:0007669"/>
    <property type="project" value="UniProtKB-UniRule"/>
</dbReference>
<dbReference type="RefSeq" id="WP_111337465.1">
    <property type="nucleotide sequence ID" value="NZ_CP030032.1"/>
</dbReference>
<dbReference type="SFLD" id="SFLDF00562">
    <property type="entry name" value="HemN-like__clustered_with_heat"/>
    <property type="match status" value="1"/>
</dbReference>
<dbReference type="GO" id="GO:0005737">
    <property type="term" value="C:cytoplasm"/>
    <property type="evidence" value="ECO:0007669"/>
    <property type="project" value="UniProtKB-SubCell"/>
</dbReference>
<evidence type="ECO:0000256" key="2">
    <source>
        <dbReference type="RuleBase" id="RU364116"/>
    </source>
</evidence>
<accession>A0A2Z4FRG8</accession>
<dbReference type="InterPro" id="IPR004559">
    <property type="entry name" value="HemW-like"/>
</dbReference>
<dbReference type="GO" id="GO:0004109">
    <property type="term" value="F:coproporphyrinogen oxidase activity"/>
    <property type="evidence" value="ECO:0007669"/>
    <property type="project" value="InterPro"/>
</dbReference>
<feature type="region of interest" description="Disordered" evidence="3">
    <location>
        <begin position="1"/>
        <end position="23"/>
    </location>
</feature>
<dbReference type="InterPro" id="IPR007197">
    <property type="entry name" value="rSAM"/>
</dbReference>
<dbReference type="OrthoDB" id="9808022at2"/>
<reference evidence="4 5" key="1">
    <citation type="submission" date="2018-06" db="EMBL/GenBank/DDBJ databases">
        <title>Lujinxingia sediminis gen. nov. sp. nov., a new facultative anaerobic member of the class Deltaproteobacteria, and proposal of Lujinxingaceae fam. nov.</title>
        <authorList>
            <person name="Guo L.-Y."/>
            <person name="Li C.-M."/>
            <person name="Wang S."/>
            <person name="Du Z.-J."/>
        </authorList>
    </citation>
    <scope>NUCLEOTIDE SEQUENCE [LARGE SCALE GENOMIC DNA]</scope>
    <source>
        <strain evidence="4 5">FA350</strain>
    </source>
</reference>
<proteinExistence type="inferred from homology"/>
<keyword evidence="2" id="KW-0963">Cytoplasm</keyword>
<dbReference type="SFLD" id="SFLDS00029">
    <property type="entry name" value="Radical_SAM"/>
    <property type="match status" value="1"/>
</dbReference>
<organism evidence="4 5">
    <name type="scientific">Bradymonas sediminis</name>
    <dbReference type="NCBI Taxonomy" id="1548548"/>
    <lineage>
        <taxon>Bacteria</taxon>
        <taxon>Deltaproteobacteria</taxon>
        <taxon>Bradymonadales</taxon>
        <taxon>Bradymonadaceae</taxon>
        <taxon>Bradymonas</taxon>
    </lineage>
</organism>
<evidence type="ECO:0000256" key="3">
    <source>
        <dbReference type="SAM" id="MobiDB-lite"/>
    </source>
</evidence>
<keyword evidence="2" id="KW-0479">Metal-binding</keyword>
<comment type="subcellular location">
    <subcellularLocation>
        <location evidence="2">Cytoplasm</location>
    </subcellularLocation>
</comment>
<dbReference type="InterPro" id="IPR006638">
    <property type="entry name" value="Elp3/MiaA/NifB-like_rSAM"/>
</dbReference>
<dbReference type="NCBIfam" id="TIGR00539">
    <property type="entry name" value="hemN_rel"/>
    <property type="match status" value="1"/>
</dbReference>
<gene>
    <name evidence="4" type="ORF">DN745_19090</name>
</gene>
<dbReference type="AlphaFoldDB" id="A0A2Z4FRG8"/>